<protein>
    <submittedName>
        <fullName evidence="2">Uncharacterized protein</fullName>
    </submittedName>
</protein>
<comment type="caution">
    <text evidence="2">The sequence shown here is derived from an EMBL/GenBank/DDBJ whole genome shotgun (WGS) entry which is preliminary data.</text>
</comment>
<accession>A0A218XXU8</accession>
<feature type="compositionally biased region" description="Basic and acidic residues" evidence="1">
    <location>
        <begin position="70"/>
        <end position="88"/>
    </location>
</feature>
<proteinExistence type="predicted"/>
<name>A0A218XXU8_PUNGR</name>
<reference evidence="3" key="1">
    <citation type="journal article" date="2017" name="Plant J.">
        <title>The pomegranate (Punica granatum L.) genome and the genomics of punicalagin biosynthesis.</title>
        <authorList>
            <person name="Qin G."/>
            <person name="Xu C."/>
            <person name="Ming R."/>
            <person name="Tang H."/>
            <person name="Guyot R."/>
            <person name="Kramer E.M."/>
            <person name="Hu Y."/>
            <person name="Yi X."/>
            <person name="Qi Y."/>
            <person name="Xu X."/>
            <person name="Gao Z."/>
            <person name="Pan H."/>
            <person name="Jian J."/>
            <person name="Tian Y."/>
            <person name="Yue Z."/>
            <person name="Xu Y."/>
        </authorList>
    </citation>
    <scope>NUCLEOTIDE SEQUENCE [LARGE SCALE GENOMIC DNA]</scope>
    <source>
        <strain evidence="3">cv. Dabenzi</strain>
    </source>
</reference>
<dbReference type="EMBL" id="MTKT01000661">
    <property type="protein sequence ID" value="OWM89887.1"/>
    <property type="molecule type" value="Genomic_DNA"/>
</dbReference>
<organism evidence="2 3">
    <name type="scientific">Punica granatum</name>
    <name type="common">Pomegranate</name>
    <dbReference type="NCBI Taxonomy" id="22663"/>
    <lineage>
        <taxon>Eukaryota</taxon>
        <taxon>Viridiplantae</taxon>
        <taxon>Streptophyta</taxon>
        <taxon>Embryophyta</taxon>
        <taxon>Tracheophyta</taxon>
        <taxon>Spermatophyta</taxon>
        <taxon>Magnoliopsida</taxon>
        <taxon>eudicotyledons</taxon>
        <taxon>Gunneridae</taxon>
        <taxon>Pentapetalae</taxon>
        <taxon>rosids</taxon>
        <taxon>malvids</taxon>
        <taxon>Myrtales</taxon>
        <taxon>Lythraceae</taxon>
        <taxon>Punica</taxon>
    </lineage>
</organism>
<evidence type="ECO:0000313" key="3">
    <source>
        <dbReference type="Proteomes" id="UP000197138"/>
    </source>
</evidence>
<evidence type="ECO:0000313" key="2">
    <source>
        <dbReference type="EMBL" id="OWM89887.1"/>
    </source>
</evidence>
<gene>
    <name evidence="2" type="ORF">CDL15_Pgr012524</name>
</gene>
<dbReference type="AlphaFoldDB" id="A0A218XXU8"/>
<evidence type="ECO:0000256" key="1">
    <source>
        <dbReference type="SAM" id="MobiDB-lite"/>
    </source>
</evidence>
<feature type="region of interest" description="Disordered" evidence="1">
    <location>
        <begin position="60"/>
        <end position="88"/>
    </location>
</feature>
<dbReference type="Proteomes" id="UP000197138">
    <property type="component" value="Unassembled WGS sequence"/>
</dbReference>
<sequence>MQVMRTLLRCLGLLSPRRCPDIPVSADKFLQIIHIFETLDVDHREVEELSSLLAQPVVDASHGPETGAHGSEKDAASVDLDYGHNRVR</sequence>